<evidence type="ECO:0000313" key="2">
    <source>
        <dbReference type="EMBL" id="QOS66925.1"/>
    </source>
</evidence>
<organism evidence="2 3">
    <name type="scientific">Eggerthella guodeyinii</name>
    <dbReference type="NCBI Taxonomy" id="2690837"/>
    <lineage>
        <taxon>Bacteria</taxon>
        <taxon>Bacillati</taxon>
        <taxon>Actinomycetota</taxon>
        <taxon>Coriobacteriia</taxon>
        <taxon>Eggerthellales</taxon>
        <taxon>Eggerthellaceae</taxon>
        <taxon>Eggerthella</taxon>
    </lineage>
</organism>
<evidence type="ECO:0000313" key="3">
    <source>
        <dbReference type="Proteomes" id="UP000478463"/>
    </source>
</evidence>
<dbReference type="PANTHER" id="PTHR45138:SF9">
    <property type="entry name" value="DIGUANYLATE CYCLASE DGCM-RELATED"/>
    <property type="match status" value="1"/>
</dbReference>
<reference evidence="2 3" key="1">
    <citation type="submission" date="2020-10" db="EMBL/GenBank/DDBJ databases">
        <title>Eggerthella sp. nov., isolated from human feces.</title>
        <authorList>
            <person name="Yajun G."/>
        </authorList>
    </citation>
    <scope>NUCLEOTIDE SEQUENCE [LARGE SCALE GENOMIC DNA]</scope>
    <source>
        <strain evidence="2 3">HF-1101</strain>
    </source>
</reference>
<protein>
    <submittedName>
        <fullName evidence="2">GGDEF domain-containing protein</fullName>
    </submittedName>
</protein>
<dbReference type="InterPro" id="IPR050469">
    <property type="entry name" value="Diguanylate_Cyclase"/>
</dbReference>
<dbReference type="AlphaFoldDB" id="A0A6L7ISA6"/>
<dbReference type="InterPro" id="IPR029787">
    <property type="entry name" value="Nucleotide_cyclase"/>
</dbReference>
<gene>
    <name evidence="2" type="ORF">GS424_010215</name>
</gene>
<keyword evidence="1" id="KW-0472">Membrane</keyword>
<dbReference type="CDD" id="cd01949">
    <property type="entry name" value="GGDEF"/>
    <property type="match status" value="1"/>
</dbReference>
<accession>A0A6L7ISA6</accession>
<keyword evidence="1" id="KW-0812">Transmembrane</keyword>
<dbReference type="InterPro" id="IPR000160">
    <property type="entry name" value="GGDEF_dom"/>
</dbReference>
<dbReference type="Gene3D" id="3.30.70.270">
    <property type="match status" value="1"/>
</dbReference>
<keyword evidence="1" id="KW-1133">Transmembrane helix</keyword>
<feature type="transmembrane region" description="Helical" evidence="1">
    <location>
        <begin position="278"/>
        <end position="306"/>
    </location>
</feature>
<dbReference type="RefSeq" id="WP_160942303.1">
    <property type="nucleotide sequence ID" value="NZ_CP063310.1"/>
</dbReference>
<dbReference type="NCBIfam" id="TIGR00254">
    <property type="entry name" value="GGDEF"/>
    <property type="match status" value="1"/>
</dbReference>
<dbReference type="GO" id="GO:0052621">
    <property type="term" value="F:diguanylate cyclase activity"/>
    <property type="evidence" value="ECO:0007669"/>
    <property type="project" value="TreeGrafter"/>
</dbReference>
<dbReference type="SMART" id="SM00267">
    <property type="entry name" value="GGDEF"/>
    <property type="match status" value="1"/>
</dbReference>
<dbReference type="Proteomes" id="UP000478463">
    <property type="component" value="Chromosome"/>
</dbReference>
<dbReference type="PANTHER" id="PTHR45138">
    <property type="entry name" value="REGULATORY COMPONENTS OF SENSORY TRANSDUCTION SYSTEM"/>
    <property type="match status" value="1"/>
</dbReference>
<dbReference type="Pfam" id="PF00990">
    <property type="entry name" value="GGDEF"/>
    <property type="match status" value="1"/>
</dbReference>
<dbReference type="KEGG" id="egd:GS424_010215"/>
<feature type="transmembrane region" description="Helical" evidence="1">
    <location>
        <begin position="20"/>
        <end position="43"/>
    </location>
</feature>
<name>A0A6L7ISA6_9ACTN</name>
<proteinExistence type="predicted"/>
<dbReference type="PROSITE" id="PS50887">
    <property type="entry name" value="GGDEF"/>
    <property type="match status" value="1"/>
</dbReference>
<dbReference type="EMBL" id="CP063310">
    <property type="protein sequence ID" value="QOS66925.1"/>
    <property type="molecule type" value="Genomic_DNA"/>
</dbReference>
<dbReference type="SUPFAM" id="SSF55073">
    <property type="entry name" value="Nucleotide cyclase"/>
    <property type="match status" value="1"/>
</dbReference>
<evidence type="ECO:0000256" key="1">
    <source>
        <dbReference type="SAM" id="Phobius"/>
    </source>
</evidence>
<sequence length="519" mass="56104">MARKTDIARGASRFSFRRMAVYGVTLAAAFLAAVCAVGAVFAVQSMRHEADVSLAGAKPRIEASVEESFKLLESLADQPTLYDASVPVMDKVAMLDQVNEHFGYFLLCYVDDEMNVWDATGPASLASRDFMQKCYSTGQSLVTDSFAAGADGVTLNYVVLVPLFDGGEMTGSLFVSLYFDDMVKVLDESATSGAVDSVLVGSRGQVMSATSGFVYDDLFLDPLRDSIAFGATADEIEAELLDLNPVTFWVVDGLDVRYYAAAPIANTSWDAVCVTSFWSAYAGVMGSLLPLVVIVLALIAGTFALLRANFARQTENARMLEKSVEELQRKVYSEERPADADIADILELTSSGLSDGLTGVVTRSVFASKLAGALENAEDDGSLYALCFVDLDDFKTVNDTFGHATGDIALKTIGYALRGYERRYDGLVGRYGGDEFVLLMTDIDDEAELRGVLDEMVGELHVDIQSGDAVFSVHCSVGVAVWDRSIDADALMEQADQALYRVKQHGKEGYVVFGDEGER</sequence>
<dbReference type="InterPro" id="IPR043128">
    <property type="entry name" value="Rev_trsase/Diguanyl_cyclase"/>
</dbReference>